<gene>
    <name evidence="3 4" type="primary">LOC110346597</name>
</gene>
<reference evidence="3 4" key="1">
    <citation type="submission" date="2025-04" db="UniProtKB">
        <authorList>
            <consortium name="RefSeq"/>
        </authorList>
    </citation>
    <scope>IDENTIFICATION</scope>
</reference>
<proteinExistence type="predicted"/>
<sequence>MKIEAHWKSEENLYNKGTPDHCNWRRAVVLDRPRWHMQVIPAAQEAEVHKSGAQEFKASLSNTVKCCLKRRIKEKEEKHGIEKKEEEEKKEKEEEEKKKERKNLNKQTKNMASKCPLSHGIQGTGNWTQALVDARQALTDWSQREGAMVPQGGCVALWPWAWRKGNRGGTKDECQSAWLVSVSCRT</sequence>
<feature type="compositionally biased region" description="Basic and acidic residues" evidence="1">
    <location>
        <begin position="77"/>
        <end position="98"/>
    </location>
</feature>
<protein>
    <submittedName>
        <fullName evidence="3 4">Protein PXR1-like</fullName>
    </submittedName>
</protein>
<dbReference type="RefSeq" id="XP_021103569.1">
    <property type="nucleotide sequence ID" value="XM_021247910.1"/>
</dbReference>
<feature type="region of interest" description="Disordered" evidence="1">
    <location>
        <begin position="77"/>
        <end position="119"/>
    </location>
</feature>
<dbReference type="Proteomes" id="UP000694906">
    <property type="component" value="Unplaced"/>
</dbReference>
<dbReference type="AlphaFoldDB" id="A0AAX6S4L0"/>
<dbReference type="GeneID" id="110346597"/>
<keyword evidence="2" id="KW-1185">Reference proteome</keyword>
<organism evidence="2 4">
    <name type="scientific">Heterocephalus glaber</name>
    <name type="common">Naked mole rat</name>
    <dbReference type="NCBI Taxonomy" id="10181"/>
    <lineage>
        <taxon>Eukaryota</taxon>
        <taxon>Metazoa</taxon>
        <taxon>Chordata</taxon>
        <taxon>Craniata</taxon>
        <taxon>Vertebrata</taxon>
        <taxon>Euteleostomi</taxon>
        <taxon>Mammalia</taxon>
        <taxon>Eutheria</taxon>
        <taxon>Euarchontoglires</taxon>
        <taxon>Glires</taxon>
        <taxon>Rodentia</taxon>
        <taxon>Hystricomorpha</taxon>
        <taxon>Bathyergidae</taxon>
        <taxon>Heterocephalus</taxon>
    </lineage>
</organism>
<evidence type="ECO:0000313" key="3">
    <source>
        <dbReference type="RefSeq" id="XP_021103568.1"/>
    </source>
</evidence>
<evidence type="ECO:0000313" key="2">
    <source>
        <dbReference type="Proteomes" id="UP000694906"/>
    </source>
</evidence>
<evidence type="ECO:0000313" key="4">
    <source>
        <dbReference type="RefSeq" id="XP_021103569.1"/>
    </source>
</evidence>
<name>A0AAX6S4L0_HETGA</name>
<dbReference type="RefSeq" id="XP_021103568.1">
    <property type="nucleotide sequence ID" value="XM_021247909.1"/>
</dbReference>
<evidence type="ECO:0000256" key="1">
    <source>
        <dbReference type="SAM" id="MobiDB-lite"/>
    </source>
</evidence>
<accession>A0AAX6S4L0</accession>